<dbReference type="Proteomes" id="UP000199666">
    <property type="component" value="Unassembled WGS sequence"/>
</dbReference>
<accession>A0A1I2X327</accession>
<sequence>MKVTLIANVSANGKVLLTDNPNYHEPREALFFFIQYANRIGNIIIGRKTYDVLERIPGNTKRVFPQAEVIVVSQSGAAIKDFKVVSAAEEAINHLESKGFKEILVGGGTAVYNLFLEQELVTDLFLNYIPIIIGDGGVLGHSENLSTHFILKEQTMLTAEVLQVHYVRG</sequence>
<name>A0A1I2X327_9SPHI</name>
<keyword evidence="3" id="KW-1185">Reference proteome</keyword>
<dbReference type="InterPro" id="IPR001796">
    <property type="entry name" value="DHFR_dom"/>
</dbReference>
<dbReference type="Pfam" id="PF00186">
    <property type="entry name" value="DHFR_1"/>
    <property type="match status" value="1"/>
</dbReference>
<dbReference type="AlphaFoldDB" id="A0A1I2X327"/>
<proteinExistence type="predicted"/>
<dbReference type="GO" id="GO:0004146">
    <property type="term" value="F:dihydrofolate reductase activity"/>
    <property type="evidence" value="ECO:0007669"/>
    <property type="project" value="InterPro"/>
</dbReference>
<evidence type="ECO:0000313" key="3">
    <source>
        <dbReference type="Proteomes" id="UP000199666"/>
    </source>
</evidence>
<gene>
    <name evidence="2" type="ORF">SAMN04489864_104383</name>
</gene>
<organism evidence="2 3">
    <name type="scientific">Pedobacter insulae</name>
    <dbReference type="NCBI Taxonomy" id="414048"/>
    <lineage>
        <taxon>Bacteria</taxon>
        <taxon>Pseudomonadati</taxon>
        <taxon>Bacteroidota</taxon>
        <taxon>Sphingobacteriia</taxon>
        <taxon>Sphingobacteriales</taxon>
        <taxon>Sphingobacteriaceae</taxon>
        <taxon>Pedobacter</taxon>
    </lineage>
</organism>
<dbReference type="Gene3D" id="3.40.430.10">
    <property type="entry name" value="Dihydrofolate Reductase, subunit A"/>
    <property type="match status" value="1"/>
</dbReference>
<dbReference type="GO" id="GO:0046654">
    <property type="term" value="P:tetrahydrofolate biosynthetic process"/>
    <property type="evidence" value="ECO:0007669"/>
    <property type="project" value="InterPro"/>
</dbReference>
<feature type="domain" description="DHFR" evidence="1">
    <location>
        <begin position="41"/>
        <end position="118"/>
    </location>
</feature>
<dbReference type="RefSeq" id="WP_090993307.1">
    <property type="nucleotide sequence ID" value="NZ_FOPP01000004.1"/>
</dbReference>
<dbReference type="InterPro" id="IPR024072">
    <property type="entry name" value="DHFR-like_dom_sf"/>
</dbReference>
<evidence type="ECO:0000313" key="2">
    <source>
        <dbReference type="EMBL" id="SFH06331.1"/>
    </source>
</evidence>
<dbReference type="EMBL" id="FOPP01000004">
    <property type="protein sequence ID" value="SFH06331.1"/>
    <property type="molecule type" value="Genomic_DNA"/>
</dbReference>
<dbReference type="SUPFAM" id="SSF53597">
    <property type="entry name" value="Dihydrofolate reductase-like"/>
    <property type="match status" value="1"/>
</dbReference>
<evidence type="ECO:0000259" key="1">
    <source>
        <dbReference type="Pfam" id="PF00186"/>
    </source>
</evidence>
<dbReference type="STRING" id="414048.SAMN04489864_104383"/>
<dbReference type="OrthoDB" id="195113at2"/>
<reference evidence="2 3" key="1">
    <citation type="submission" date="2016-10" db="EMBL/GenBank/DDBJ databases">
        <authorList>
            <person name="de Groot N.N."/>
        </authorList>
    </citation>
    <scope>NUCLEOTIDE SEQUENCE [LARGE SCALE GENOMIC DNA]</scope>
    <source>
        <strain evidence="2 3">DSM 18684</strain>
    </source>
</reference>
<protein>
    <submittedName>
        <fullName evidence="2">Dihydrofolate reductase</fullName>
    </submittedName>
</protein>